<dbReference type="EMBL" id="CAAGRJ010001839">
    <property type="protein sequence ID" value="VFV19785.1"/>
    <property type="molecule type" value="Genomic_DNA"/>
</dbReference>
<feature type="signal peptide" evidence="2">
    <location>
        <begin position="1"/>
        <end position="21"/>
    </location>
</feature>
<feature type="chain" id="PRO_5019847358" evidence="2">
    <location>
        <begin position="22"/>
        <end position="106"/>
    </location>
</feature>
<feature type="domain" description="Frizzled/Smoothened 7TM" evidence="3">
    <location>
        <begin position="1"/>
        <end position="33"/>
    </location>
</feature>
<gene>
    <name evidence="4" type="ORF">LYPA_23C018679</name>
</gene>
<evidence type="ECO:0000313" key="5">
    <source>
        <dbReference type="Proteomes" id="UP000386466"/>
    </source>
</evidence>
<dbReference type="Proteomes" id="UP000386466">
    <property type="component" value="Unassembled WGS sequence"/>
</dbReference>
<reference evidence="4 5" key="1">
    <citation type="submission" date="2019-01" db="EMBL/GenBank/DDBJ databases">
        <authorList>
            <person name="Alioto T."/>
            <person name="Alioto T."/>
        </authorList>
    </citation>
    <scope>NUCLEOTIDE SEQUENCE [LARGE SCALE GENOMIC DNA]</scope>
</reference>
<dbReference type="Pfam" id="PF01534">
    <property type="entry name" value="Frizzled"/>
    <property type="match status" value="1"/>
</dbReference>
<proteinExistence type="predicted"/>
<dbReference type="AlphaFoldDB" id="A0A485MG60"/>
<keyword evidence="5" id="KW-1185">Reference proteome</keyword>
<evidence type="ECO:0000256" key="1">
    <source>
        <dbReference type="ARBA" id="ARBA00023170"/>
    </source>
</evidence>
<evidence type="ECO:0000313" key="4">
    <source>
        <dbReference type="EMBL" id="VFV19785.1"/>
    </source>
</evidence>
<accession>A0A485MG60</accession>
<keyword evidence="1" id="KW-0675">Receptor</keyword>
<dbReference type="GO" id="GO:0007166">
    <property type="term" value="P:cell surface receptor signaling pathway"/>
    <property type="evidence" value="ECO:0007669"/>
    <property type="project" value="InterPro"/>
</dbReference>
<evidence type="ECO:0000259" key="3">
    <source>
        <dbReference type="Pfam" id="PF01534"/>
    </source>
</evidence>
<keyword evidence="2" id="KW-0732">Signal</keyword>
<sequence>MLKYFMCLVVGITSGVWVWSGKTLESWRALCTRCCWASKGASGGAGAGAAGGGGVPGGGGGVGSGGGGVPGGGAGSLYSDVSTGLTWRSGTASSVSYPKQMPLSQV</sequence>
<organism evidence="4 5">
    <name type="scientific">Lynx pardinus</name>
    <name type="common">Iberian lynx</name>
    <name type="synonym">Felis pardina</name>
    <dbReference type="NCBI Taxonomy" id="191816"/>
    <lineage>
        <taxon>Eukaryota</taxon>
        <taxon>Metazoa</taxon>
        <taxon>Chordata</taxon>
        <taxon>Craniata</taxon>
        <taxon>Vertebrata</taxon>
        <taxon>Euteleostomi</taxon>
        <taxon>Mammalia</taxon>
        <taxon>Eutheria</taxon>
        <taxon>Laurasiatheria</taxon>
        <taxon>Carnivora</taxon>
        <taxon>Feliformia</taxon>
        <taxon>Felidae</taxon>
        <taxon>Felinae</taxon>
        <taxon>Lynx</taxon>
    </lineage>
</organism>
<dbReference type="GO" id="GO:0016020">
    <property type="term" value="C:membrane"/>
    <property type="evidence" value="ECO:0007669"/>
    <property type="project" value="InterPro"/>
</dbReference>
<protein>
    <submittedName>
        <fullName evidence="4">Frizzled-8</fullName>
    </submittedName>
</protein>
<name>A0A485MG60_LYNPA</name>
<dbReference type="Gene3D" id="1.20.1070.10">
    <property type="entry name" value="Rhodopsin 7-helix transmembrane proteins"/>
    <property type="match status" value="1"/>
</dbReference>
<evidence type="ECO:0000256" key="2">
    <source>
        <dbReference type="SAM" id="SignalP"/>
    </source>
</evidence>
<dbReference type="InterPro" id="IPR000539">
    <property type="entry name" value="Frizzled/Smoothened_7TM"/>
</dbReference>